<feature type="domain" description="HTH marR-type" evidence="4">
    <location>
        <begin position="11"/>
        <end position="145"/>
    </location>
</feature>
<evidence type="ECO:0000256" key="2">
    <source>
        <dbReference type="ARBA" id="ARBA00023125"/>
    </source>
</evidence>
<dbReference type="PROSITE" id="PS50995">
    <property type="entry name" value="HTH_MARR_2"/>
    <property type="match status" value="1"/>
</dbReference>
<evidence type="ECO:0000259" key="4">
    <source>
        <dbReference type="PROSITE" id="PS50995"/>
    </source>
</evidence>
<evidence type="ECO:0000313" key="5">
    <source>
        <dbReference type="EMBL" id="MDT0317610.1"/>
    </source>
</evidence>
<dbReference type="InterPro" id="IPR036390">
    <property type="entry name" value="WH_DNA-bd_sf"/>
</dbReference>
<protein>
    <submittedName>
        <fullName evidence="5">MarR family transcriptional regulator</fullName>
    </submittedName>
</protein>
<dbReference type="SUPFAM" id="SSF46785">
    <property type="entry name" value="Winged helix' DNA-binding domain"/>
    <property type="match status" value="1"/>
</dbReference>
<proteinExistence type="predicted"/>
<dbReference type="Pfam" id="PF01047">
    <property type="entry name" value="MarR"/>
    <property type="match status" value="1"/>
</dbReference>
<sequence>MESDEGDAERVEELVSSLMAAARLMVGVSARALARVDETLSLAQLRSLVVLDACAPAKLAVLARALGVNPSTALRTVARLETAGLVDRRVNEDNRREVVLTPTAAGRDLVARVLDQRRREMATLADRLPAEHRRGLVDGLRALLAVADEPDLWTLPRFADVVASSDDGAWHRSAS</sequence>
<keyword evidence="6" id="KW-1185">Reference proteome</keyword>
<dbReference type="InterPro" id="IPR039422">
    <property type="entry name" value="MarR/SlyA-like"/>
</dbReference>
<dbReference type="PANTHER" id="PTHR33164">
    <property type="entry name" value="TRANSCRIPTIONAL REGULATOR, MARR FAMILY"/>
    <property type="match status" value="1"/>
</dbReference>
<organism evidence="5 6">
    <name type="scientific">Streptomyces millisiae</name>
    <dbReference type="NCBI Taxonomy" id="3075542"/>
    <lineage>
        <taxon>Bacteria</taxon>
        <taxon>Bacillati</taxon>
        <taxon>Actinomycetota</taxon>
        <taxon>Actinomycetes</taxon>
        <taxon>Kitasatosporales</taxon>
        <taxon>Streptomycetaceae</taxon>
        <taxon>Streptomyces</taxon>
    </lineage>
</organism>
<evidence type="ECO:0000313" key="6">
    <source>
        <dbReference type="Proteomes" id="UP001183420"/>
    </source>
</evidence>
<name>A0ABU2LJ43_9ACTN</name>
<keyword evidence="2" id="KW-0238">DNA-binding</keyword>
<keyword evidence="1" id="KW-0805">Transcription regulation</keyword>
<keyword evidence="3" id="KW-0804">Transcription</keyword>
<evidence type="ECO:0000256" key="3">
    <source>
        <dbReference type="ARBA" id="ARBA00023163"/>
    </source>
</evidence>
<gene>
    <name evidence="5" type="ORF">RNC47_04555</name>
</gene>
<dbReference type="Proteomes" id="UP001183420">
    <property type="component" value="Unassembled WGS sequence"/>
</dbReference>
<dbReference type="PROSITE" id="PS01117">
    <property type="entry name" value="HTH_MARR_1"/>
    <property type="match status" value="1"/>
</dbReference>
<dbReference type="Gene3D" id="1.10.10.10">
    <property type="entry name" value="Winged helix-like DNA-binding domain superfamily/Winged helix DNA-binding domain"/>
    <property type="match status" value="1"/>
</dbReference>
<dbReference type="PANTHER" id="PTHR33164:SF94">
    <property type="entry name" value="TRANSCRIPTIONAL REGULATORY PROTEIN-RELATED"/>
    <property type="match status" value="1"/>
</dbReference>
<dbReference type="InterPro" id="IPR023187">
    <property type="entry name" value="Tscrpt_reg_MarR-type_CS"/>
</dbReference>
<accession>A0ABU2LJ43</accession>
<dbReference type="SMART" id="SM00347">
    <property type="entry name" value="HTH_MARR"/>
    <property type="match status" value="1"/>
</dbReference>
<reference evidence="6" key="1">
    <citation type="submission" date="2023-07" db="EMBL/GenBank/DDBJ databases">
        <title>30 novel species of actinomycetes from the DSMZ collection.</title>
        <authorList>
            <person name="Nouioui I."/>
        </authorList>
    </citation>
    <scope>NUCLEOTIDE SEQUENCE [LARGE SCALE GENOMIC DNA]</scope>
    <source>
        <strain evidence="6">DSM 44918</strain>
    </source>
</reference>
<dbReference type="InterPro" id="IPR000835">
    <property type="entry name" value="HTH_MarR-typ"/>
</dbReference>
<comment type="caution">
    <text evidence="5">The sequence shown here is derived from an EMBL/GenBank/DDBJ whole genome shotgun (WGS) entry which is preliminary data.</text>
</comment>
<dbReference type="RefSeq" id="WP_311595712.1">
    <property type="nucleotide sequence ID" value="NZ_JAVREM010000003.1"/>
</dbReference>
<evidence type="ECO:0000256" key="1">
    <source>
        <dbReference type="ARBA" id="ARBA00023015"/>
    </source>
</evidence>
<dbReference type="InterPro" id="IPR036388">
    <property type="entry name" value="WH-like_DNA-bd_sf"/>
</dbReference>
<dbReference type="EMBL" id="JAVREM010000003">
    <property type="protein sequence ID" value="MDT0317610.1"/>
    <property type="molecule type" value="Genomic_DNA"/>
</dbReference>